<dbReference type="PIRSF" id="PIRSF000137">
    <property type="entry name" value="Alcohol_oxidase"/>
    <property type="match status" value="1"/>
</dbReference>
<evidence type="ECO:0000259" key="4">
    <source>
        <dbReference type="Pfam" id="PF00732"/>
    </source>
</evidence>
<reference evidence="6 7" key="1">
    <citation type="journal article" date="2024" name="IMA Fungus">
        <title>IMA Genome - F19 : A genome assembly and annotation guide to empower mycologists, including annotated draft genome sequences of Ceratocystis pirilliformis, Diaporthe australafricana, Fusarium ophioides, Paecilomyces lecythidis, and Sporothrix stenoceras.</title>
        <authorList>
            <person name="Aylward J."/>
            <person name="Wilson A.M."/>
            <person name="Visagie C.M."/>
            <person name="Spraker J."/>
            <person name="Barnes I."/>
            <person name="Buitendag C."/>
            <person name="Ceriani C."/>
            <person name="Del Mar Angel L."/>
            <person name="du Plessis D."/>
            <person name="Fuchs T."/>
            <person name="Gasser K."/>
            <person name="Kramer D."/>
            <person name="Li W."/>
            <person name="Munsamy K."/>
            <person name="Piso A."/>
            <person name="Price J.L."/>
            <person name="Sonnekus B."/>
            <person name="Thomas C."/>
            <person name="van der Nest A."/>
            <person name="van Dijk A."/>
            <person name="van Heerden A."/>
            <person name="van Vuuren N."/>
            <person name="Yilmaz N."/>
            <person name="Duong T.A."/>
            <person name="van der Merwe N.A."/>
            <person name="Wingfield M.J."/>
            <person name="Wingfield B.D."/>
        </authorList>
    </citation>
    <scope>NUCLEOTIDE SEQUENCE [LARGE SCALE GENOMIC DNA]</scope>
    <source>
        <strain evidence="6 7">CMW 18300</strain>
    </source>
</reference>
<evidence type="ECO:0000256" key="3">
    <source>
        <dbReference type="SAM" id="SignalP"/>
    </source>
</evidence>
<comment type="similarity">
    <text evidence="1">Belongs to the GMC oxidoreductase family.</text>
</comment>
<name>A0ABR3XD07_9PEZI</name>
<evidence type="ECO:0000313" key="6">
    <source>
        <dbReference type="EMBL" id="KAL1873833.1"/>
    </source>
</evidence>
<dbReference type="PANTHER" id="PTHR11552:SF138">
    <property type="entry name" value="DEHYDROGENASE PKFF-RELATED"/>
    <property type="match status" value="1"/>
</dbReference>
<dbReference type="SUPFAM" id="SSF51905">
    <property type="entry name" value="FAD/NAD(P)-binding domain"/>
    <property type="match status" value="1"/>
</dbReference>
<evidence type="ECO:0000259" key="5">
    <source>
        <dbReference type="Pfam" id="PF05199"/>
    </source>
</evidence>
<keyword evidence="2" id="KW-0325">Glycoprotein</keyword>
<evidence type="ECO:0008006" key="8">
    <source>
        <dbReference type="Google" id="ProtNLM"/>
    </source>
</evidence>
<keyword evidence="3" id="KW-0732">Signal</keyword>
<comment type="caution">
    <text evidence="6">The sequence shown here is derived from an EMBL/GenBank/DDBJ whole genome shotgun (WGS) entry which is preliminary data.</text>
</comment>
<dbReference type="InterPro" id="IPR007867">
    <property type="entry name" value="GMC_OxRtase_C"/>
</dbReference>
<keyword evidence="7" id="KW-1185">Reference proteome</keyword>
<dbReference type="InterPro" id="IPR012132">
    <property type="entry name" value="GMC_OxRdtase"/>
</dbReference>
<gene>
    <name evidence="6" type="ORF">Daus18300_003705</name>
</gene>
<evidence type="ECO:0000256" key="2">
    <source>
        <dbReference type="ARBA" id="ARBA00023180"/>
    </source>
</evidence>
<dbReference type="PANTHER" id="PTHR11552">
    <property type="entry name" value="GLUCOSE-METHANOL-CHOLINE GMC OXIDOREDUCTASE"/>
    <property type="match status" value="1"/>
</dbReference>
<dbReference type="InterPro" id="IPR036188">
    <property type="entry name" value="FAD/NAD-bd_sf"/>
</dbReference>
<evidence type="ECO:0000256" key="1">
    <source>
        <dbReference type="ARBA" id="ARBA00010790"/>
    </source>
</evidence>
<protein>
    <recommendedName>
        <fullName evidence="8">Choline dehydrogenase</fullName>
    </recommendedName>
</protein>
<dbReference type="Gene3D" id="3.50.50.60">
    <property type="entry name" value="FAD/NAD(P)-binding domain"/>
    <property type="match status" value="1"/>
</dbReference>
<feature type="chain" id="PRO_5045752682" description="Choline dehydrogenase" evidence="3">
    <location>
        <begin position="25"/>
        <end position="611"/>
    </location>
</feature>
<dbReference type="Gene3D" id="3.30.560.10">
    <property type="entry name" value="Glucose Oxidase, domain 3"/>
    <property type="match status" value="1"/>
</dbReference>
<dbReference type="Pfam" id="PF05199">
    <property type="entry name" value="GMC_oxred_C"/>
    <property type="match status" value="1"/>
</dbReference>
<dbReference type="EMBL" id="JAWRVE010000024">
    <property type="protein sequence ID" value="KAL1873833.1"/>
    <property type="molecule type" value="Genomic_DNA"/>
</dbReference>
<feature type="domain" description="Glucose-methanol-choline oxidoreductase C-terminal" evidence="5">
    <location>
        <begin position="463"/>
        <end position="599"/>
    </location>
</feature>
<dbReference type="Pfam" id="PF00732">
    <property type="entry name" value="GMC_oxred_N"/>
    <property type="match status" value="1"/>
</dbReference>
<feature type="signal peptide" evidence="3">
    <location>
        <begin position="1"/>
        <end position="24"/>
    </location>
</feature>
<dbReference type="SUPFAM" id="SSF54373">
    <property type="entry name" value="FAD-linked reductases, C-terminal domain"/>
    <property type="match status" value="1"/>
</dbReference>
<accession>A0ABR3XD07</accession>
<proteinExistence type="inferred from homology"/>
<evidence type="ECO:0000313" key="7">
    <source>
        <dbReference type="Proteomes" id="UP001583177"/>
    </source>
</evidence>
<organism evidence="6 7">
    <name type="scientific">Diaporthe australafricana</name>
    <dbReference type="NCBI Taxonomy" id="127596"/>
    <lineage>
        <taxon>Eukaryota</taxon>
        <taxon>Fungi</taxon>
        <taxon>Dikarya</taxon>
        <taxon>Ascomycota</taxon>
        <taxon>Pezizomycotina</taxon>
        <taxon>Sordariomycetes</taxon>
        <taxon>Sordariomycetidae</taxon>
        <taxon>Diaporthales</taxon>
        <taxon>Diaporthaceae</taxon>
        <taxon>Diaporthe</taxon>
    </lineage>
</organism>
<feature type="domain" description="Glucose-methanol-choline oxidoreductase N-terminal" evidence="4">
    <location>
        <begin position="42"/>
        <end position="356"/>
    </location>
</feature>
<sequence>MRSLSSHSVLLSTLLLQSANHVSAASIAKPRAECTPAALTSFDYVIVGGGTAGLVLANRLTENADINVAVIEAGTSPEGVAGNLTQVPGYAGSLYESATELGLDWGFQVTPQEFLSNRTSSYMRGKTLGGSGVLNFMNYGQSSKGAHQKWADVVDDQSYTYENMLQYYHKAMKFTEPKAGARSANATASLDAADAAVNGTLPITFGAYVQSWSTWAALGLEAIGIPQVSAFVNGNNLGWSWNLYTIDSPEATRETSETAYLNPVLGRSNLAVFDYTFAQRIVFDDQKTATGVEVTSTTTNCSYTISADKEVILSAGVFQSPHLLQVSGVGPKAVLEQYNISVVADRPGVGQNMVDETTIFAMYQVDLITNTRMDQDPEYVAAVVDEYKTNRTGPLTSPGGDLFAMEKIPEEFRTGFSNDTKAYLDELPADWPEIAYVVFPDGATAQEEGANYAILQAVLMASRSVGSVTIQSADMAVAPVIDPNWYSSQTDVEVAVAGLKRMRQALNSSAMAPILIGEEMLPGPDVQTDAELASFVAQRGATIYHAMASNKMGKTSDPDAVVDNRGRVIGVERLRVIDGSAFPFLPPGPSPYTQVYLLAEKLADDIKNTVY</sequence>
<dbReference type="InterPro" id="IPR000172">
    <property type="entry name" value="GMC_OxRdtase_N"/>
</dbReference>
<dbReference type="Proteomes" id="UP001583177">
    <property type="component" value="Unassembled WGS sequence"/>
</dbReference>